<reference evidence="2" key="1">
    <citation type="submission" date="2020-05" db="EMBL/GenBank/DDBJ databases">
        <authorList>
            <person name="Chiriac C."/>
            <person name="Salcher M."/>
            <person name="Ghai R."/>
            <person name="Kavagutti S V."/>
        </authorList>
    </citation>
    <scope>NUCLEOTIDE SEQUENCE</scope>
</reference>
<dbReference type="EMBL" id="LR797158">
    <property type="protein sequence ID" value="CAB4190451.1"/>
    <property type="molecule type" value="Genomic_DNA"/>
</dbReference>
<evidence type="ECO:0000313" key="1">
    <source>
        <dbReference type="EMBL" id="CAB4148403.1"/>
    </source>
</evidence>
<dbReference type="EMBL" id="LR797211">
    <property type="protein sequence ID" value="CAB4194542.1"/>
    <property type="molecule type" value="Genomic_DNA"/>
</dbReference>
<evidence type="ECO:0000313" key="2">
    <source>
        <dbReference type="EMBL" id="CAB4190451.1"/>
    </source>
</evidence>
<protein>
    <submittedName>
        <fullName evidence="2">Uncharacterized protein</fullName>
    </submittedName>
</protein>
<organism evidence="2">
    <name type="scientific">uncultured Caudovirales phage</name>
    <dbReference type="NCBI Taxonomy" id="2100421"/>
    <lineage>
        <taxon>Viruses</taxon>
        <taxon>Duplodnaviria</taxon>
        <taxon>Heunggongvirae</taxon>
        <taxon>Uroviricota</taxon>
        <taxon>Caudoviricetes</taxon>
        <taxon>Peduoviridae</taxon>
        <taxon>Maltschvirus</taxon>
        <taxon>Maltschvirus maltsch</taxon>
    </lineage>
</organism>
<accession>A0A6J5RAB3</accession>
<name>A0A6J5RAB3_9CAUD</name>
<dbReference type="EMBL" id="LR796510">
    <property type="protein sequence ID" value="CAB4148403.1"/>
    <property type="molecule type" value="Genomic_DNA"/>
</dbReference>
<evidence type="ECO:0000313" key="3">
    <source>
        <dbReference type="EMBL" id="CAB4194542.1"/>
    </source>
</evidence>
<sequence>MGNLVELKGKKALNLNDLAGLEEQFGPLDRIDLSRFTVIRKILWLVIKKEEPEITEEQVGERFTIQTMQEEVNKVLKASGLLGSDEVAEGKAEATGEA</sequence>
<proteinExistence type="predicted"/>
<gene>
    <name evidence="2" type="ORF">UFOVP1191_61</name>
    <name evidence="3" type="ORF">UFOVP1252_117</name>
    <name evidence="1" type="ORF">UFOVP529_3</name>
</gene>